<dbReference type="AlphaFoldDB" id="A0A834M6B5"/>
<feature type="region of interest" description="Disordered" evidence="5">
    <location>
        <begin position="120"/>
        <end position="160"/>
    </location>
</feature>
<evidence type="ECO:0000313" key="7">
    <source>
        <dbReference type="Proteomes" id="UP000625711"/>
    </source>
</evidence>
<protein>
    <recommendedName>
        <fullName evidence="3">Pre-rRNA-processing protein TSR2 homolog</fullName>
    </recommendedName>
</protein>
<comment type="similarity">
    <text evidence="2">Belongs to the TSR2 family.</text>
</comment>
<comment type="caution">
    <text evidence="6">The sequence shown here is derived from an EMBL/GenBank/DDBJ whole genome shotgun (WGS) entry which is preliminary data.</text>
</comment>
<feature type="compositionally biased region" description="Polar residues" evidence="5">
    <location>
        <begin position="120"/>
        <end position="129"/>
    </location>
</feature>
<dbReference type="EMBL" id="JAACXV010013378">
    <property type="protein sequence ID" value="KAF7273521.1"/>
    <property type="molecule type" value="Genomic_DNA"/>
</dbReference>
<evidence type="ECO:0000256" key="1">
    <source>
        <dbReference type="ARBA" id="ARBA00002210"/>
    </source>
</evidence>
<dbReference type="PANTHER" id="PTHR21250">
    <property type="entry name" value="PRE-RRNA-PROCESSING PROTEIN TSR2 HOMOLOG"/>
    <property type="match status" value="1"/>
</dbReference>
<evidence type="ECO:0000256" key="4">
    <source>
        <dbReference type="ARBA" id="ARBA00022552"/>
    </source>
</evidence>
<comment type="function">
    <text evidence="1">May be involved in 20S pre-rRNA processing.</text>
</comment>
<feature type="compositionally biased region" description="Acidic residues" evidence="5">
    <location>
        <begin position="134"/>
        <end position="151"/>
    </location>
</feature>
<dbReference type="InterPro" id="IPR019398">
    <property type="entry name" value="Pre-rRNA_process_TSR2"/>
</dbReference>
<name>A0A834M6B5_RHYFE</name>
<keyword evidence="4" id="KW-0698">rRNA processing</keyword>
<dbReference type="GO" id="GO:0006364">
    <property type="term" value="P:rRNA processing"/>
    <property type="evidence" value="ECO:0007669"/>
    <property type="project" value="UniProtKB-KW"/>
</dbReference>
<dbReference type="Pfam" id="PF10273">
    <property type="entry name" value="WGG"/>
    <property type="match status" value="1"/>
</dbReference>
<evidence type="ECO:0000313" key="6">
    <source>
        <dbReference type="EMBL" id="KAF7273521.1"/>
    </source>
</evidence>
<accession>A0A834M6B5</accession>
<dbReference type="Proteomes" id="UP000625711">
    <property type="component" value="Unassembled WGS sequence"/>
</dbReference>
<sequence>MEEPFTKIVTQIFNNWTALKLAVEHSMGGPDSKQAALDFRNYMVQYCLYEHNVDIEGIQDALEDILDQEFETICEDDSPKQIAHILYRFTVLLKEGKTEECDTEFQKLPSVNADWLNQQVRNPQPVNIQSSSDSSDDDVENTVTPMEDDGWTEVKGRRRK</sequence>
<proteinExistence type="inferred from homology"/>
<evidence type="ECO:0000256" key="5">
    <source>
        <dbReference type="SAM" id="MobiDB-lite"/>
    </source>
</evidence>
<organism evidence="6 7">
    <name type="scientific">Rhynchophorus ferrugineus</name>
    <name type="common">Red palm weevil</name>
    <name type="synonym">Curculio ferrugineus</name>
    <dbReference type="NCBI Taxonomy" id="354439"/>
    <lineage>
        <taxon>Eukaryota</taxon>
        <taxon>Metazoa</taxon>
        <taxon>Ecdysozoa</taxon>
        <taxon>Arthropoda</taxon>
        <taxon>Hexapoda</taxon>
        <taxon>Insecta</taxon>
        <taxon>Pterygota</taxon>
        <taxon>Neoptera</taxon>
        <taxon>Endopterygota</taxon>
        <taxon>Coleoptera</taxon>
        <taxon>Polyphaga</taxon>
        <taxon>Cucujiformia</taxon>
        <taxon>Curculionidae</taxon>
        <taxon>Dryophthorinae</taxon>
        <taxon>Rhynchophorus</taxon>
    </lineage>
</organism>
<gene>
    <name evidence="6" type="ORF">GWI33_013764</name>
</gene>
<dbReference type="OrthoDB" id="263560at2759"/>
<keyword evidence="7" id="KW-1185">Reference proteome</keyword>
<reference evidence="6" key="1">
    <citation type="submission" date="2020-08" db="EMBL/GenBank/DDBJ databases">
        <title>Genome sequencing and assembly of the red palm weevil Rhynchophorus ferrugineus.</title>
        <authorList>
            <person name="Dias G.B."/>
            <person name="Bergman C.M."/>
            <person name="Manee M."/>
        </authorList>
    </citation>
    <scope>NUCLEOTIDE SEQUENCE</scope>
    <source>
        <strain evidence="6">AA-2017</strain>
        <tissue evidence="6">Whole larva</tissue>
    </source>
</reference>
<evidence type="ECO:0000256" key="2">
    <source>
        <dbReference type="ARBA" id="ARBA00006524"/>
    </source>
</evidence>
<evidence type="ECO:0000256" key="3">
    <source>
        <dbReference type="ARBA" id="ARBA00017551"/>
    </source>
</evidence>